<dbReference type="EMBL" id="HBUF01410491">
    <property type="protein sequence ID" value="CAG6738952.1"/>
    <property type="molecule type" value="Transcribed_RNA"/>
</dbReference>
<protein>
    <submittedName>
        <fullName evidence="1">Uncharacterized protein</fullName>
    </submittedName>
</protein>
<dbReference type="EMBL" id="HBUF01081688">
    <property type="protein sequence ID" value="CAG6633086.1"/>
    <property type="molecule type" value="Transcribed_RNA"/>
</dbReference>
<dbReference type="EMBL" id="HBUF01316985">
    <property type="protein sequence ID" value="CAG6694219.1"/>
    <property type="molecule type" value="Transcribed_RNA"/>
</dbReference>
<accession>A0A8D8Z380</accession>
<dbReference type="EMBL" id="HBUF01081689">
    <property type="protein sequence ID" value="CAG6633090.1"/>
    <property type="molecule type" value="Transcribed_RNA"/>
</dbReference>
<dbReference type="EMBL" id="HBUF01410492">
    <property type="protein sequence ID" value="CAG6738956.1"/>
    <property type="molecule type" value="Transcribed_RNA"/>
</dbReference>
<dbReference type="EMBL" id="HBUF01581279">
    <property type="protein sequence ID" value="CAG6770278.1"/>
    <property type="molecule type" value="Transcribed_RNA"/>
</dbReference>
<name>A0A8D8Z380_9HEMI</name>
<dbReference type="EMBL" id="HBUF01581280">
    <property type="protein sequence ID" value="CAG6770282.1"/>
    <property type="molecule type" value="Transcribed_RNA"/>
</dbReference>
<organism evidence="1">
    <name type="scientific">Cacopsylla melanoneura</name>
    <dbReference type="NCBI Taxonomy" id="428564"/>
    <lineage>
        <taxon>Eukaryota</taxon>
        <taxon>Metazoa</taxon>
        <taxon>Ecdysozoa</taxon>
        <taxon>Arthropoda</taxon>
        <taxon>Hexapoda</taxon>
        <taxon>Insecta</taxon>
        <taxon>Pterygota</taxon>
        <taxon>Neoptera</taxon>
        <taxon>Paraneoptera</taxon>
        <taxon>Hemiptera</taxon>
        <taxon>Sternorrhyncha</taxon>
        <taxon>Psylloidea</taxon>
        <taxon>Psyllidae</taxon>
        <taxon>Psyllinae</taxon>
        <taxon>Cacopsylla</taxon>
    </lineage>
</organism>
<sequence length="118" mass="13345">MRNHQIQIKIKKMTFIRAQSQESIGSIIMCPGATRVESLSQTCRWTTYPSTMDPLATLYQFIIMLNDAGVGQTHRENSAELHRVMHRKSWAMVIGKVSTLLDISPGEPDLGNTRKTKD</sequence>
<evidence type="ECO:0000313" key="1">
    <source>
        <dbReference type="EMBL" id="CAG6738952.1"/>
    </source>
</evidence>
<proteinExistence type="predicted"/>
<reference evidence="1" key="1">
    <citation type="submission" date="2021-05" db="EMBL/GenBank/DDBJ databases">
        <authorList>
            <person name="Alioto T."/>
            <person name="Alioto T."/>
            <person name="Gomez Garrido J."/>
        </authorList>
    </citation>
    <scope>NUCLEOTIDE SEQUENCE</scope>
</reference>
<dbReference type="AlphaFoldDB" id="A0A8D8Z380"/>
<dbReference type="EMBL" id="HBUF01316986">
    <property type="protein sequence ID" value="CAG6694223.1"/>
    <property type="molecule type" value="Transcribed_RNA"/>
</dbReference>